<dbReference type="EMBL" id="BQKY01000015">
    <property type="protein sequence ID" value="GJN93885.1"/>
    <property type="molecule type" value="Genomic_DNA"/>
</dbReference>
<evidence type="ECO:0000313" key="2">
    <source>
        <dbReference type="EMBL" id="GJN93885.1"/>
    </source>
</evidence>
<sequence length="143" mass="15827">MCAIVFDATGLGLVVAALDAELHGRSWTAPPLLTHNQLDGLLDEHEAALTNATPAAQGDAWVDRNVLVGWSSATRLVNIAKFLVNYVWEKWYHRDEARYIFVGKDAASRLVQRIKEEARSATGDAEWVSSGDVLMSWVLKFSD</sequence>
<gene>
    <name evidence="2" type="ORF">Rhopal_006944-T1</name>
</gene>
<protein>
    <submittedName>
        <fullName evidence="2">Uncharacterized protein</fullName>
    </submittedName>
</protein>
<accession>A0AAV5GWN2</accession>
<feature type="signal peptide" evidence="1">
    <location>
        <begin position="1"/>
        <end position="16"/>
    </location>
</feature>
<feature type="chain" id="PRO_5043697244" evidence="1">
    <location>
        <begin position="17"/>
        <end position="143"/>
    </location>
</feature>
<proteinExistence type="predicted"/>
<organism evidence="2 3">
    <name type="scientific">Rhodotorula paludigena</name>
    <dbReference type="NCBI Taxonomy" id="86838"/>
    <lineage>
        <taxon>Eukaryota</taxon>
        <taxon>Fungi</taxon>
        <taxon>Dikarya</taxon>
        <taxon>Basidiomycota</taxon>
        <taxon>Pucciniomycotina</taxon>
        <taxon>Microbotryomycetes</taxon>
        <taxon>Sporidiobolales</taxon>
        <taxon>Sporidiobolaceae</taxon>
        <taxon>Rhodotorula</taxon>
    </lineage>
</organism>
<dbReference type="AlphaFoldDB" id="A0AAV5GWN2"/>
<reference evidence="2 3" key="1">
    <citation type="submission" date="2021-12" db="EMBL/GenBank/DDBJ databases">
        <title>High titer production of polyol ester of fatty acids by Rhodotorula paludigena BS15 towards product separation-free biomass refinery.</title>
        <authorList>
            <person name="Mano J."/>
            <person name="Ono H."/>
            <person name="Tanaka T."/>
            <person name="Naito K."/>
            <person name="Sushida H."/>
            <person name="Ike M."/>
            <person name="Tokuyasu K."/>
            <person name="Kitaoka M."/>
        </authorList>
    </citation>
    <scope>NUCLEOTIDE SEQUENCE [LARGE SCALE GENOMIC DNA]</scope>
    <source>
        <strain evidence="2 3">BS15</strain>
    </source>
</reference>
<comment type="caution">
    <text evidence="2">The sequence shown here is derived from an EMBL/GenBank/DDBJ whole genome shotgun (WGS) entry which is preliminary data.</text>
</comment>
<keyword evidence="1" id="KW-0732">Signal</keyword>
<dbReference type="Proteomes" id="UP001342314">
    <property type="component" value="Unassembled WGS sequence"/>
</dbReference>
<evidence type="ECO:0000256" key="1">
    <source>
        <dbReference type="SAM" id="SignalP"/>
    </source>
</evidence>
<evidence type="ECO:0000313" key="3">
    <source>
        <dbReference type="Proteomes" id="UP001342314"/>
    </source>
</evidence>
<keyword evidence="3" id="KW-1185">Reference proteome</keyword>
<name>A0AAV5GWN2_9BASI</name>